<evidence type="ECO:0000313" key="1">
    <source>
        <dbReference type="EMBL" id="AIF03121.1"/>
    </source>
</evidence>
<protein>
    <recommendedName>
        <fullName evidence="2">C2H2-type domain-containing protein</fullName>
    </recommendedName>
</protein>
<evidence type="ECO:0008006" key="2">
    <source>
        <dbReference type="Google" id="ProtNLM"/>
    </source>
</evidence>
<reference evidence="1" key="1">
    <citation type="journal article" date="2014" name="Genome Biol. Evol.">
        <title>Pangenome evidence for extensive interdomain horizontal transfer affecting lineage core and shell genes in uncultured planktonic thaumarchaeota and euryarchaeota.</title>
        <authorList>
            <person name="Deschamps P."/>
            <person name="Zivanovic Y."/>
            <person name="Moreira D."/>
            <person name="Rodriguez-Valera F."/>
            <person name="Lopez-Garcia P."/>
        </authorList>
    </citation>
    <scope>NUCLEOTIDE SEQUENCE</scope>
</reference>
<proteinExistence type="predicted"/>
<organism evidence="1">
    <name type="scientific">uncultured marine thaumarchaeote KM3_161_D03</name>
    <dbReference type="NCBI Taxonomy" id="1456031"/>
    <lineage>
        <taxon>Archaea</taxon>
        <taxon>Nitrososphaerota</taxon>
        <taxon>environmental samples</taxon>
    </lineage>
</organism>
<sequence length="41" mass="4887">MRMTWEDGFYCAYCGKEFGDQPDKLALHIRDTHEKSRGKHK</sequence>
<dbReference type="AlphaFoldDB" id="A0A075GGF9"/>
<dbReference type="EMBL" id="KF900670">
    <property type="protein sequence ID" value="AIF03121.1"/>
    <property type="molecule type" value="Genomic_DNA"/>
</dbReference>
<name>A0A075GGF9_9ARCH</name>
<accession>A0A075GGF9</accession>